<reference evidence="1 2" key="1">
    <citation type="journal article" date="2019" name="Genome Biol. Evol.">
        <title>Insights into the evolution of the New World diploid cottons (Gossypium, subgenus Houzingenia) based on genome sequencing.</title>
        <authorList>
            <person name="Grover C.E."/>
            <person name="Arick M.A. 2nd"/>
            <person name="Thrash A."/>
            <person name="Conover J.L."/>
            <person name="Sanders W.S."/>
            <person name="Peterson D.G."/>
            <person name="Frelichowski J.E."/>
            <person name="Scheffler J.A."/>
            <person name="Scheffler B.E."/>
            <person name="Wendel J.F."/>
        </authorList>
    </citation>
    <scope>NUCLEOTIDE SEQUENCE [LARGE SCALE GENOMIC DNA]</scope>
    <source>
        <strain evidence="1">4</strain>
        <tissue evidence="1">Leaf</tissue>
    </source>
</reference>
<organism evidence="1 2">
    <name type="scientific">Gossypium laxum</name>
    <dbReference type="NCBI Taxonomy" id="34288"/>
    <lineage>
        <taxon>Eukaryota</taxon>
        <taxon>Viridiplantae</taxon>
        <taxon>Streptophyta</taxon>
        <taxon>Embryophyta</taxon>
        <taxon>Tracheophyta</taxon>
        <taxon>Spermatophyta</taxon>
        <taxon>Magnoliopsida</taxon>
        <taxon>eudicotyledons</taxon>
        <taxon>Gunneridae</taxon>
        <taxon>Pentapetalae</taxon>
        <taxon>rosids</taxon>
        <taxon>malvids</taxon>
        <taxon>Malvales</taxon>
        <taxon>Malvaceae</taxon>
        <taxon>Malvoideae</taxon>
        <taxon>Gossypium</taxon>
    </lineage>
</organism>
<sequence length="25" mass="2928">MGLHSPGLYNLLIGEPYTMIYWVLF</sequence>
<dbReference type="AlphaFoldDB" id="A0A7J9B2H0"/>
<dbReference type="EMBL" id="JABEZV010445403">
    <property type="protein sequence ID" value="MBA0730480.1"/>
    <property type="molecule type" value="Genomic_DNA"/>
</dbReference>
<evidence type="ECO:0000313" key="1">
    <source>
        <dbReference type="EMBL" id="MBA0730480.1"/>
    </source>
</evidence>
<keyword evidence="2" id="KW-1185">Reference proteome</keyword>
<proteinExistence type="predicted"/>
<accession>A0A7J9B2H0</accession>
<protein>
    <submittedName>
        <fullName evidence="1">Uncharacterized protein</fullName>
    </submittedName>
</protein>
<dbReference type="Proteomes" id="UP000593574">
    <property type="component" value="Unassembled WGS sequence"/>
</dbReference>
<name>A0A7J9B2H0_9ROSI</name>
<comment type="caution">
    <text evidence="1">The sequence shown here is derived from an EMBL/GenBank/DDBJ whole genome shotgun (WGS) entry which is preliminary data.</text>
</comment>
<gene>
    <name evidence="1" type="ORF">Golax_022674</name>
</gene>
<evidence type="ECO:0000313" key="2">
    <source>
        <dbReference type="Proteomes" id="UP000593574"/>
    </source>
</evidence>